<keyword evidence="2" id="KW-0472">Membrane</keyword>
<dbReference type="STRING" id="1086013.SAMN05421774_102207"/>
<dbReference type="EMBL" id="FTOT01000002">
    <property type="protein sequence ID" value="SIS77968.1"/>
    <property type="molecule type" value="Genomic_DNA"/>
</dbReference>
<evidence type="ECO:0000313" key="3">
    <source>
        <dbReference type="EMBL" id="SIS77968.1"/>
    </source>
</evidence>
<protein>
    <submittedName>
        <fullName evidence="3">Uncharacterized protein</fullName>
    </submittedName>
</protein>
<dbReference type="AlphaFoldDB" id="A0A1N7LVT5"/>
<accession>A0A1N7LVT5</accession>
<feature type="transmembrane region" description="Helical" evidence="2">
    <location>
        <begin position="6"/>
        <end position="23"/>
    </location>
</feature>
<keyword evidence="2" id="KW-0812">Transmembrane</keyword>
<gene>
    <name evidence="3" type="ORF">SAMN05421774_102207</name>
</gene>
<reference evidence="3 4" key="1">
    <citation type="submission" date="2017-01" db="EMBL/GenBank/DDBJ databases">
        <authorList>
            <person name="Mah S.A."/>
            <person name="Swanson W.J."/>
            <person name="Moy G.W."/>
            <person name="Vacquier V.D."/>
        </authorList>
    </citation>
    <scope>NUCLEOTIDE SEQUENCE [LARGE SCALE GENOMIC DNA]</scope>
    <source>
        <strain evidence="3 4">DSM 26375</strain>
    </source>
</reference>
<dbReference type="RefSeq" id="WP_076529420.1">
    <property type="nucleotide sequence ID" value="NZ_BMEH01000002.1"/>
</dbReference>
<proteinExistence type="predicted"/>
<keyword evidence="4" id="KW-1185">Reference proteome</keyword>
<dbReference type="Proteomes" id="UP000186141">
    <property type="component" value="Unassembled WGS sequence"/>
</dbReference>
<feature type="compositionally biased region" description="Basic and acidic residues" evidence="1">
    <location>
        <begin position="95"/>
        <end position="108"/>
    </location>
</feature>
<sequence length="124" mass="13398">MELIADVFLAAGAFGAAVYCFVLQRRLRRFTQLESGMGGAIAVLSAQVDDLTKALATARGAANDSTGRLETLTVRADSLAARLELLVSSLHDLPEAEDRGDTSGDRRMRFVRSRGRRDSVEVAE</sequence>
<evidence type="ECO:0000313" key="4">
    <source>
        <dbReference type="Proteomes" id="UP000186141"/>
    </source>
</evidence>
<dbReference type="OrthoDB" id="7630018at2"/>
<evidence type="ECO:0000256" key="1">
    <source>
        <dbReference type="SAM" id="MobiDB-lite"/>
    </source>
</evidence>
<feature type="region of interest" description="Disordered" evidence="1">
    <location>
        <begin position="95"/>
        <end position="124"/>
    </location>
</feature>
<evidence type="ECO:0000256" key="2">
    <source>
        <dbReference type="SAM" id="Phobius"/>
    </source>
</evidence>
<organism evidence="3 4">
    <name type="scientific">Gemmobacter megaterium</name>
    <dbReference type="NCBI Taxonomy" id="1086013"/>
    <lineage>
        <taxon>Bacteria</taxon>
        <taxon>Pseudomonadati</taxon>
        <taxon>Pseudomonadota</taxon>
        <taxon>Alphaproteobacteria</taxon>
        <taxon>Rhodobacterales</taxon>
        <taxon>Paracoccaceae</taxon>
        <taxon>Gemmobacter</taxon>
    </lineage>
</organism>
<name>A0A1N7LVT5_9RHOB</name>
<keyword evidence="2" id="KW-1133">Transmembrane helix</keyword>